<name>A0ABV9B9Z3_9ACTN</name>
<dbReference type="PROSITE" id="PS51000">
    <property type="entry name" value="HTH_DEOR_2"/>
    <property type="match status" value="1"/>
</dbReference>
<dbReference type="SUPFAM" id="SSF100950">
    <property type="entry name" value="NagB/RpiA/CoA transferase-like"/>
    <property type="match status" value="1"/>
</dbReference>
<dbReference type="SMART" id="SM00420">
    <property type="entry name" value="HTH_DEOR"/>
    <property type="match status" value="1"/>
</dbReference>
<dbReference type="PROSITE" id="PS00894">
    <property type="entry name" value="HTH_DEOR_1"/>
    <property type="match status" value="1"/>
</dbReference>
<evidence type="ECO:0000256" key="6">
    <source>
        <dbReference type="ARBA" id="ARBA00024937"/>
    </source>
</evidence>
<comment type="function">
    <text evidence="6">Repressor of the lactose catabolism operon. Galactose-6-phosphate is the inducer.</text>
</comment>
<dbReference type="InterPro" id="IPR036388">
    <property type="entry name" value="WH-like_DNA-bd_sf"/>
</dbReference>
<dbReference type="GO" id="GO:0003677">
    <property type="term" value="F:DNA binding"/>
    <property type="evidence" value="ECO:0007669"/>
    <property type="project" value="UniProtKB-KW"/>
</dbReference>
<dbReference type="InterPro" id="IPR037171">
    <property type="entry name" value="NagB/RpiA_transferase-like"/>
</dbReference>
<sequence length="194" mass="21320">MTTDTTTADDSPDSQGRPHYAVERHQVLVQTVRSQGRLDAGAMAEQLQVSTETIRKDLQLLERRGLLRRVHGGAIAVEDLSFEPEVSARTSNEDEKRRIARAALAEVPREGAVFLDAGSTITMLAEMFPADRDLNVFTNTLTIALALVSRPRLNVHTLGGRVRARTFAEVDNWAIRALSEIQVDVAFLGTNAIS</sequence>
<accession>A0ABV9B9Z3</accession>
<evidence type="ECO:0000259" key="8">
    <source>
        <dbReference type="PROSITE" id="PS51000"/>
    </source>
</evidence>
<keyword evidence="5" id="KW-0804">Transcription</keyword>
<feature type="region of interest" description="Disordered" evidence="7">
    <location>
        <begin position="1"/>
        <end position="21"/>
    </location>
</feature>
<dbReference type="PANTHER" id="PTHR30363:SF4">
    <property type="entry name" value="GLYCEROL-3-PHOSPHATE REGULON REPRESSOR"/>
    <property type="match status" value="1"/>
</dbReference>
<dbReference type="PRINTS" id="PR00037">
    <property type="entry name" value="HTHLACR"/>
</dbReference>
<reference evidence="10" key="1">
    <citation type="journal article" date="2019" name="Int. J. Syst. Evol. Microbiol.">
        <title>The Global Catalogue of Microorganisms (GCM) 10K type strain sequencing project: providing services to taxonomists for standard genome sequencing and annotation.</title>
        <authorList>
            <consortium name="The Broad Institute Genomics Platform"/>
            <consortium name="The Broad Institute Genome Sequencing Center for Infectious Disease"/>
            <person name="Wu L."/>
            <person name="Ma J."/>
        </authorList>
    </citation>
    <scope>NUCLEOTIDE SEQUENCE [LARGE SCALE GENOMIC DNA]</scope>
    <source>
        <strain evidence="10">CGMCC 4.7177</strain>
    </source>
</reference>
<feature type="domain" description="HTH deoR-type" evidence="8">
    <location>
        <begin position="21"/>
        <end position="76"/>
    </location>
</feature>
<dbReference type="Pfam" id="PF00455">
    <property type="entry name" value="DeoRC"/>
    <property type="match status" value="1"/>
</dbReference>
<evidence type="ECO:0000256" key="1">
    <source>
        <dbReference type="ARBA" id="ARBA00021390"/>
    </source>
</evidence>
<comment type="caution">
    <text evidence="9">The sequence shown here is derived from an EMBL/GenBank/DDBJ whole genome shotgun (WGS) entry which is preliminary data.</text>
</comment>
<evidence type="ECO:0000256" key="2">
    <source>
        <dbReference type="ARBA" id="ARBA00022491"/>
    </source>
</evidence>
<dbReference type="Proteomes" id="UP001595839">
    <property type="component" value="Unassembled WGS sequence"/>
</dbReference>
<evidence type="ECO:0000313" key="10">
    <source>
        <dbReference type="Proteomes" id="UP001595839"/>
    </source>
</evidence>
<gene>
    <name evidence="9" type="ORF">ACFPIH_56250</name>
</gene>
<evidence type="ECO:0000313" key="9">
    <source>
        <dbReference type="EMBL" id="MFC4508637.1"/>
    </source>
</evidence>
<proteinExistence type="predicted"/>
<keyword evidence="2" id="KW-0678">Repressor</keyword>
<organism evidence="9 10">
    <name type="scientific">Streptomyces vulcanius</name>
    <dbReference type="NCBI Taxonomy" id="1441876"/>
    <lineage>
        <taxon>Bacteria</taxon>
        <taxon>Bacillati</taxon>
        <taxon>Actinomycetota</taxon>
        <taxon>Actinomycetes</taxon>
        <taxon>Kitasatosporales</taxon>
        <taxon>Streptomycetaceae</taxon>
        <taxon>Streptomyces</taxon>
    </lineage>
</organism>
<dbReference type="InterPro" id="IPR001034">
    <property type="entry name" value="DeoR_HTH"/>
</dbReference>
<keyword evidence="3" id="KW-0805">Transcription regulation</keyword>
<dbReference type="InterPro" id="IPR036390">
    <property type="entry name" value="WH_DNA-bd_sf"/>
</dbReference>
<keyword evidence="10" id="KW-1185">Reference proteome</keyword>
<evidence type="ECO:0000256" key="5">
    <source>
        <dbReference type="ARBA" id="ARBA00023163"/>
    </source>
</evidence>
<evidence type="ECO:0000256" key="4">
    <source>
        <dbReference type="ARBA" id="ARBA00023125"/>
    </source>
</evidence>
<dbReference type="SUPFAM" id="SSF46785">
    <property type="entry name" value="Winged helix' DNA-binding domain"/>
    <property type="match status" value="1"/>
</dbReference>
<dbReference type="Pfam" id="PF08220">
    <property type="entry name" value="HTH_DeoR"/>
    <property type="match status" value="1"/>
</dbReference>
<dbReference type="RefSeq" id="WP_381188128.1">
    <property type="nucleotide sequence ID" value="NZ_JBHSFK010000119.1"/>
</dbReference>
<dbReference type="InterPro" id="IPR018356">
    <property type="entry name" value="Tscrpt_reg_HTH_DeoR_CS"/>
</dbReference>
<dbReference type="SMART" id="SM01134">
    <property type="entry name" value="DeoRC"/>
    <property type="match status" value="1"/>
</dbReference>
<dbReference type="InterPro" id="IPR050313">
    <property type="entry name" value="Carb_Metab_HTH_regulators"/>
</dbReference>
<keyword evidence="4 9" id="KW-0238">DNA-binding</keyword>
<evidence type="ECO:0000256" key="7">
    <source>
        <dbReference type="SAM" id="MobiDB-lite"/>
    </source>
</evidence>
<feature type="non-terminal residue" evidence="9">
    <location>
        <position position="194"/>
    </location>
</feature>
<evidence type="ECO:0000256" key="3">
    <source>
        <dbReference type="ARBA" id="ARBA00023015"/>
    </source>
</evidence>
<dbReference type="InterPro" id="IPR014036">
    <property type="entry name" value="DeoR-like_C"/>
</dbReference>
<dbReference type="Gene3D" id="1.10.10.10">
    <property type="entry name" value="Winged helix-like DNA-binding domain superfamily/Winged helix DNA-binding domain"/>
    <property type="match status" value="1"/>
</dbReference>
<dbReference type="EMBL" id="JBHSFK010000119">
    <property type="protein sequence ID" value="MFC4508637.1"/>
    <property type="molecule type" value="Genomic_DNA"/>
</dbReference>
<protein>
    <recommendedName>
        <fullName evidence="1">Lactose phosphotransferase system repressor</fullName>
    </recommendedName>
</protein>
<dbReference type="PANTHER" id="PTHR30363">
    <property type="entry name" value="HTH-TYPE TRANSCRIPTIONAL REGULATOR SRLR-RELATED"/>
    <property type="match status" value="1"/>
</dbReference>